<accession>A0ACB8UB87</accession>
<sequence length="606" mass="65096">MSKTDLPKTAHVLDEKHDSINDARVPEVAKEDSSKAWKTHDEQILPKNNLPLVFFSLLLATFLSALDQTIVATALPTIVAELKGGQNYSWVGSAYLLASAALSSFWGKISDLVGRKWVLYPVIVIFLIGSALCGAAQSMTWLIVARAIQGIGGGGIIQMVNIVVGDIVPLQKRGVFGGYAGALWGIASIIGPLVGGALTDHASWRWCFYVNLPTGGIALVLLFFTLHLNPPRHGLTFRQHVARFDFVGLLLILAGVICALIGFNQSETSWSSPATISLLVIGGSLLVGAAFWESYTTRSPIIPPRLFRTRTTAAILVAVFLHGFAFFGANYYLPVYFQVLGASATRAGIELLPYSLMSCVVSLVVGFTTAKVGGIRIIIQVSFLIMALGYGLMIMMDEVSSTAVKVIFPLIAGFGVGGVFFPPLLLIQAAMPPKDMATATSTLGLLRQLGSTVGIAVGQAIWSTQLRPKLAAIPNLGLDTSGSNLADSIRQIQHLEPASLRQAVQHAYTKSISMIWIVDTPLVGLAFVLSLILKQYSLKRTTTVRDDRPVMADVADLEAGAEPGDVSPSRTINEVVREEKEETAVKEDVESLRECDDQVVVAPSRP</sequence>
<name>A0ACB8UB87_9APHY</name>
<evidence type="ECO:0000313" key="1">
    <source>
        <dbReference type="EMBL" id="KAI0091607.1"/>
    </source>
</evidence>
<reference evidence="1" key="1">
    <citation type="journal article" date="2021" name="Environ. Microbiol.">
        <title>Gene family expansions and transcriptome signatures uncover fungal adaptations to wood decay.</title>
        <authorList>
            <person name="Hage H."/>
            <person name="Miyauchi S."/>
            <person name="Viragh M."/>
            <person name="Drula E."/>
            <person name="Min B."/>
            <person name="Chaduli D."/>
            <person name="Navarro D."/>
            <person name="Favel A."/>
            <person name="Norest M."/>
            <person name="Lesage-Meessen L."/>
            <person name="Balint B."/>
            <person name="Merenyi Z."/>
            <person name="de Eugenio L."/>
            <person name="Morin E."/>
            <person name="Martinez A.T."/>
            <person name="Baldrian P."/>
            <person name="Stursova M."/>
            <person name="Martinez M.J."/>
            <person name="Novotny C."/>
            <person name="Magnuson J.K."/>
            <person name="Spatafora J.W."/>
            <person name="Maurice S."/>
            <person name="Pangilinan J."/>
            <person name="Andreopoulos W."/>
            <person name="LaButti K."/>
            <person name="Hundley H."/>
            <person name="Na H."/>
            <person name="Kuo A."/>
            <person name="Barry K."/>
            <person name="Lipzen A."/>
            <person name="Henrissat B."/>
            <person name="Riley R."/>
            <person name="Ahrendt S."/>
            <person name="Nagy L.G."/>
            <person name="Grigoriev I.V."/>
            <person name="Martin F."/>
            <person name="Rosso M.N."/>
        </authorList>
    </citation>
    <scope>NUCLEOTIDE SEQUENCE</scope>
    <source>
        <strain evidence="1">CBS 384.51</strain>
    </source>
</reference>
<dbReference type="Proteomes" id="UP001055072">
    <property type="component" value="Unassembled WGS sequence"/>
</dbReference>
<proteinExistence type="predicted"/>
<comment type="caution">
    <text evidence="1">The sequence shown here is derived from an EMBL/GenBank/DDBJ whole genome shotgun (WGS) entry which is preliminary data.</text>
</comment>
<organism evidence="1 2">
    <name type="scientific">Irpex rosettiformis</name>
    <dbReference type="NCBI Taxonomy" id="378272"/>
    <lineage>
        <taxon>Eukaryota</taxon>
        <taxon>Fungi</taxon>
        <taxon>Dikarya</taxon>
        <taxon>Basidiomycota</taxon>
        <taxon>Agaricomycotina</taxon>
        <taxon>Agaricomycetes</taxon>
        <taxon>Polyporales</taxon>
        <taxon>Irpicaceae</taxon>
        <taxon>Irpex</taxon>
    </lineage>
</organism>
<gene>
    <name evidence="1" type="ORF">BDY19DRAFT_931316</name>
</gene>
<dbReference type="EMBL" id="MU274905">
    <property type="protein sequence ID" value="KAI0091607.1"/>
    <property type="molecule type" value="Genomic_DNA"/>
</dbReference>
<keyword evidence="2" id="KW-1185">Reference proteome</keyword>
<protein>
    <submittedName>
        <fullName evidence="1">Major facilitator superfamily domain-containing protein</fullName>
    </submittedName>
</protein>
<evidence type="ECO:0000313" key="2">
    <source>
        <dbReference type="Proteomes" id="UP001055072"/>
    </source>
</evidence>